<feature type="transmembrane region" description="Helical" evidence="1">
    <location>
        <begin position="42"/>
        <end position="68"/>
    </location>
</feature>
<dbReference type="PANTHER" id="PTHR33659">
    <property type="entry name" value="PROTEIN, PUTATIVE-RELATED-RELATED"/>
    <property type="match status" value="1"/>
</dbReference>
<comment type="caution">
    <text evidence="3">The sequence shown here is derived from an EMBL/GenBank/DDBJ whole genome shotgun (WGS) entry which is preliminary data.</text>
</comment>
<dbReference type="Proteomes" id="UP000236291">
    <property type="component" value="Unassembled WGS sequence"/>
</dbReference>
<feature type="chain" id="PRO_5014337960" description="Transmembrane protein" evidence="2">
    <location>
        <begin position="27"/>
        <end position="70"/>
    </location>
</feature>
<keyword evidence="2" id="KW-0732">Signal</keyword>
<sequence>MASSSTTLKFFSFFFVFVVFATMTSAQDLGLSPASSPAPSPLAGGAGCVTNSMAMIGVSVVFSMLATLKH</sequence>
<evidence type="ECO:0000256" key="2">
    <source>
        <dbReference type="SAM" id="SignalP"/>
    </source>
</evidence>
<reference evidence="3 4" key="1">
    <citation type="journal article" date="2014" name="Am. J. Bot.">
        <title>Genome assembly and annotation for red clover (Trifolium pratense; Fabaceae).</title>
        <authorList>
            <person name="Istvanek J."/>
            <person name="Jaros M."/>
            <person name="Krenek A."/>
            <person name="Repkova J."/>
        </authorList>
    </citation>
    <scope>NUCLEOTIDE SEQUENCE [LARGE SCALE GENOMIC DNA]</scope>
    <source>
        <strain evidence="4">cv. Tatra</strain>
        <tissue evidence="3">Young leaves</tissue>
    </source>
</reference>
<keyword evidence="1" id="KW-1133">Transmembrane helix</keyword>
<evidence type="ECO:0000313" key="3">
    <source>
        <dbReference type="EMBL" id="PNX82315.1"/>
    </source>
</evidence>
<proteinExistence type="predicted"/>
<gene>
    <name evidence="3" type="ORF">L195_g038344</name>
</gene>
<accession>A0A2K3LUU7</accession>
<name>A0A2K3LUU7_TRIPR</name>
<evidence type="ECO:0000256" key="1">
    <source>
        <dbReference type="SAM" id="Phobius"/>
    </source>
</evidence>
<dbReference type="EMBL" id="ASHM01041752">
    <property type="protein sequence ID" value="PNX82315.1"/>
    <property type="molecule type" value="Genomic_DNA"/>
</dbReference>
<feature type="signal peptide" evidence="2">
    <location>
        <begin position="1"/>
        <end position="26"/>
    </location>
</feature>
<organism evidence="3 4">
    <name type="scientific">Trifolium pratense</name>
    <name type="common">Red clover</name>
    <dbReference type="NCBI Taxonomy" id="57577"/>
    <lineage>
        <taxon>Eukaryota</taxon>
        <taxon>Viridiplantae</taxon>
        <taxon>Streptophyta</taxon>
        <taxon>Embryophyta</taxon>
        <taxon>Tracheophyta</taxon>
        <taxon>Spermatophyta</taxon>
        <taxon>Magnoliopsida</taxon>
        <taxon>eudicotyledons</taxon>
        <taxon>Gunneridae</taxon>
        <taxon>Pentapetalae</taxon>
        <taxon>rosids</taxon>
        <taxon>fabids</taxon>
        <taxon>Fabales</taxon>
        <taxon>Fabaceae</taxon>
        <taxon>Papilionoideae</taxon>
        <taxon>50 kb inversion clade</taxon>
        <taxon>NPAAA clade</taxon>
        <taxon>Hologalegina</taxon>
        <taxon>IRL clade</taxon>
        <taxon>Trifolieae</taxon>
        <taxon>Trifolium</taxon>
    </lineage>
</organism>
<keyword evidence="1" id="KW-0472">Membrane</keyword>
<dbReference type="PANTHER" id="PTHR33659:SF1">
    <property type="entry name" value="PROTEIN, PUTATIVE-RELATED"/>
    <property type="match status" value="1"/>
</dbReference>
<evidence type="ECO:0008006" key="5">
    <source>
        <dbReference type="Google" id="ProtNLM"/>
    </source>
</evidence>
<dbReference type="AlphaFoldDB" id="A0A2K3LUU7"/>
<evidence type="ECO:0000313" key="4">
    <source>
        <dbReference type="Proteomes" id="UP000236291"/>
    </source>
</evidence>
<keyword evidence="1" id="KW-0812">Transmembrane</keyword>
<reference evidence="3 4" key="2">
    <citation type="journal article" date="2017" name="Front. Plant Sci.">
        <title>Gene Classification and Mining of Molecular Markers Useful in Red Clover (Trifolium pratense) Breeding.</title>
        <authorList>
            <person name="Istvanek J."/>
            <person name="Dluhosova J."/>
            <person name="Dluhos P."/>
            <person name="Patkova L."/>
            <person name="Nedelnik J."/>
            <person name="Repkova J."/>
        </authorList>
    </citation>
    <scope>NUCLEOTIDE SEQUENCE [LARGE SCALE GENOMIC DNA]</scope>
    <source>
        <strain evidence="4">cv. Tatra</strain>
        <tissue evidence="3">Young leaves</tissue>
    </source>
</reference>
<protein>
    <recommendedName>
        <fullName evidence="5">Transmembrane protein</fullName>
    </recommendedName>
</protein>